<dbReference type="InterPro" id="IPR020843">
    <property type="entry name" value="ER"/>
</dbReference>
<feature type="domain" description="Enoyl reductase (ER)" evidence="3">
    <location>
        <begin position="30"/>
        <end position="341"/>
    </location>
</feature>
<protein>
    <submittedName>
        <fullName evidence="4">Putative PIG3 family NAD(P)H quinone oxidoreductase</fullName>
    </submittedName>
</protein>
<sequence>MIYLIAYVSILDELSIENYFMKAITIIKAGGPEVLKLKTVERQPLAAYHVRIAVKAAGVNRSDILTRKNPNAYGDDTPAAQIPGLEVAGEVIEIDKNVESFKVGDAVCALVAGGGYATEIVVDARLCLPLPDGFSFVEAAALPEVMFTVWFNVFQQAKAKKGERLLIHGGTSGIGIMGLQMAKALGLKTFTTVGSPEKLEFIKQHDLAEVINYKETDFESEFERSKIDVILDMVGGSYTQKNLNILNKQGRLVNINGMNGLTPEINLWTIMSKQLLITGSLLKPQSIEVKHQIGVELQNEIWPLLNKGTIKPFVYKTFKLEQAAAAHELMESSNHIGKIILEITR</sequence>
<dbReference type="SMART" id="SM00829">
    <property type="entry name" value="PKS_ER"/>
    <property type="match status" value="1"/>
</dbReference>
<name>A0A4Q0NY86_9FLAO</name>
<dbReference type="InterPro" id="IPR036291">
    <property type="entry name" value="NAD(P)-bd_dom_sf"/>
</dbReference>
<proteinExistence type="predicted"/>
<evidence type="ECO:0000256" key="1">
    <source>
        <dbReference type="ARBA" id="ARBA00022857"/>
    </source>
</evidence>
<dbReference type="SUPFAM" id="SSF50129">
    <property type="entry name" value="GroES-like"/>
    <property type="match status" value="1"/>
</dbReference>
<dbReference type="InterPro" id="IPR014189">
    <property type="entry name" value="Quinone_OxRdtase_PIG3"/>
</dbReference>
<dbReference type="Pfam" id="PF08240">
    <property type="entry name" value="ADH_N"/>
    <property type="match status" value="1"/>
</dbReference>
<dbReference type="RefSeq" id="WP_236638827.1">
    <property type="nucleotide sequence ID" value="NZ_QOVI01000003.1"/>
</dbReference>
<dbReference type="Gene3D" id="3.40.50.720">
    <property type="entry name" value="NAD(P)-binding Rossmann-like Domain"/>
    <property type="match status" value="1"/>
</dbReference>
<gene>
    <name evidence="4" type="ORF">DSM04_103619</name>
</gene>
<dbReference type="GO" id="GO:0070402">
    <property type="term" value="F:NADPH binding"/>
    <property type="evidence" value="ECO:0007669"/>
    <property type="project" value="TreeGrafter"/>
</dbReference>
<dbReference type="PANTHER" id="PTHR48106:SF8">
    <property type="entry name" value="OS02G0805600 PROTEIN"/>
    <property type="match status" value="1"/>
</dbReference>
<dbReference type="EMBL" id="QOVI01000003">
    <property type="protein sequence ID" value="RXG15730.1"/>
    <property type="molecule type" value="Genomic_DNA"/>
</dbReference>
<dbReference type="Proteomes" id="UP000289821">
    <property type="component" value="Unassembled WGS sequence"/>
</dbReference>
<keyword evidence="1" id="KW-0521">NADP</keyword>
<organism evidence="4 5">
    <name type="scientific">Leeuwenhoekiella aestuarii</name>
    <dbReference type="NCBI Taxonomy" id="2249426"/>
    <lineage>
        <taxon>Bacteria</taxon>
        <taxon>Pseudomonadati</taxon>
        <taxon>Bacteroidota</taxon>
        <taxon>Flavobacteriia</taxon>
        <taxon>Flavobacteriales</taxon>
        <taxon>Flavobacteriaceae</taxon>
        <taxon>Leeuwenhoekiella</taxon>
    </lineage>
</organism>
<dbReference type="GO" id="GO:0016651">
    <property type="term" value="F:oxidoreductase activity, acting on NAD(P)H"/>
    <property type="evidence" value="ECO:0007669"/>
    <property type="project" value="TreeGrafter"/>
</dbReference>
<dbReference type="AlphaFoldDB" id="A0A4Q0NY86"/>
<dbReference type="PANTHER" id="PTHR48106">
    <property type="entry name" value="QUINONE OXIDOREDUCTASE PIG3-RELATED"/>
    <property type="match status" value="1"/>
</dbReference>
<evidence type="ECO:0000256" key="2">
    <source>
        <dbReference type="ARBA" id="ARBA00023002"/>
    </source>
</evidence>
<dbReference type="Gene3D" id="3.90.180.10">
    <property type="entry name" value="Medium-chain alcohol dehydrogenases, catalytic domain"/>
    <property type="match status" value="1"/>
</dbReference>
<evidence type="ECO:0000259" key="3">
    <source>
        <dbReference type="SMART" id="SM00829"/>
    </source>
</evidence>
<dbReference type="SUPFAM" id="SSF51735">
    <property type="entry name" value="NAD(P)-binding Rossmann-fold domains"/>
    <property type="match status" value="1"/>
</dbReference>
<evidence type="ECO:0000313" key="5">
    <source>
        <dbReference type="Proteomes" id="UP000289821"/>
    </source>
</evidence>
<accession>A0A4Q0NY86</accession>
<dbReference type="Pfam" id="PF13602">
    <property type="entry name" value="ADH_zinc_N_2"/>
    <property type="match status" value="1"/>
</dbReference>
<keyword evidence="2" id="KW-0560">Oxidoreductase</keyword>
<comment type="caution">
    <text evidence="4">The sequence shown here is derived from an EMBL/GenBank/DDBJ whole genome shotgun (WGS) entry which is preliminary data.</text>
</comment>
<keyword evidence="5" id="KW-1185">Reference proteome</keyword>
<dbReference type="InterPro" id="IPR013154">
    <property type="entry name" value="ADH-like_N"/>
</dbReference>
<evidence type="ECO:0000313" key="4">
    <source>
        <dbReference type="EMBL" id="RXG15730.1"/>
    </source>
</evidence>
<reference evidence="4 5" key="1">
    <citation type="submission" date="2018-07" db="EMBL/GenBank/DDBJ databases">
        <title>Leeuwenhoekiella genomics.</title>
        <authorList>
            <person name="Tahon G."/>
            <person name="Willems A."/>
        </authorList>
    </citation>
    <scope>NUCLEOTIDE SEQUENCE [LARGE SCALE GENOMIC DNA]</scope>
    <source>
        <strain evidence="4 5">R-50232</strain>
    </source>
</reference>
<dbReference type="CDD" id="cd05276">
    <property type="entry name" value="p53_inducible_oxidoreductase"/>
    <property type="match status" value="1"/>
</dbReference>
<dbReference type="InterPro" id="IPR011032">
    <property type="entry name" value="GroES-like_sf"/>
</dbReference>
<dbReference type="NCBIfam" id="TIGR02824">
    <property type="entry name" value="quinone_pig3"/>
    <property type="match status" value="1"/>
</dbReference>